<dbReference type="OrthoDB" id="759363at2"/>
<dbReference type="Pfam" id="PF26603">
    <property type="entry name" value="DUF8188"/>
    <property type="match status" value="1"/>
</dbReference>
<reference evidence="2 3" key="1">
    <citation type="submission" date="2018-06" db="EMBL/GenBank/DDBJ databases">
        <title>Genomic Encyclopedia of Archaeal and Bacterial Type Strains, Phase II (KMG-II): from individual species to whole genera.</title>
        <authorList>
            <person name="Goeker M."/>
        </authorList>
    </citation>
    <scope>NUCLEOTIDE SEQUENCE [LARGE SCALE GENOMIC DNA]</scope>
    <source>
        <strain evidence="2 3">DSM 14825</strain>
    </source>
</reference>
<comment type="caution">
    <text evidence="2">The sequence shown here is derived from an EMBL/GenBank/DDBJ whole genome shotgun (WGS) entry which is preliminary data.</text>
</comment>
<feature type="domain" description="DUF8188" evidence="1">
    <location>
        <begin position="40"/>
        <end position="213"/>
    </location>
</feature>
<dbReference type="RefSeq" id="WP_111636323.1">
    <property type="nucleotide sequence ID" value="NZ_QLLR01000044.1"/>
</dbReference>
<accession>A0A327RX55</accession>
<proteinExistence type="predicted"/>
<dbReference type="AlphaFoldDB" id="A0A327RX55"/>
<name>A0A327RX55_9SPHI</name>
<gene>
    <name evidence="2" type="ORF">LY11_05039</name>
</gene>
<sequence>MKRILQISSISLLAVGLIFGRYLGRWLINVFDNPDTSINDGYSNLASYLSKCDTITLNMKDFKESRSFFEVKAKFNPSSSDNTAFAYKHEITFYSDALHKYFSIFYFFSNAGLHQTFGMYLTRSLEDSGEDIIATVNKVDFADVSYGTKEKPIPIVYFEPKIGESYTFYSLVKGNKKGDFNGSEADFKKYMLNSNAGYYLSYVKSKHDFEKMFGKEKKVK</sequence>
<evidence type="ECO:0000313" key="2">
    <source>
        <dbReference type="EMBL" id="RAJ21041.1"/>
    </source>
</evidence>
<evidence type="ECO:0000313" key="3">
    <source>
        <dbReference type="Proteomes" id="UP000249754"/>
    </source>
</evidence>
<protein>
    <recommendedName>
        <fullName evidence="1">DUF8188 domain-containing protein</fullName>
    </recommendedName>
</protein>
<organism evidence="2 3">
    <name type="scientific">Pedobacter cryoconitis</name>
    <dbReference type="NCBI Taxonomy" id="188932"/>
    <lineage>
        <taxon>Bacteria</taxon>
        <taxon>Pseudomonadati</taxon>
        <taxon>Bacteroidota</taxon>
        <taxon>Sphingobacteriia</taxon>
        <taxon>Sphingobacteriales</taxon>
        <taxon>Sphingobacteriaceae</taxon>
        <taxon>Pedobacter</taxon>
    </lineage>
</organism>
<dbReference type="EMBL" id="QLLR01000044">
    <property type="protein sequence ID" value="RAJ21041.1"/>
    <property type="molecule type" value="Genomic_DNA"/>
</dbReference>
<evidence type="ECO:0000259" key="1">
    <source>
        <dbReference type="Pfam" id="PF26603"/>
    </source>
</evidence>
<dbReference type="InterPro" id="IPR058501">
    <property type="entry name" value="DUF8188"/>
</dbReference>
<dbReference type="Proteomes" id="UP000249754">
    <property type="component" value="Unassembled WGS sequence"/>
</dbReference>